<dbReference type="Pfam" id="PF19775">
    <property type="entry name" value="DUF6261"/>
    <property type="match status" value="1"/>
</dbReference>
<proteinExistence type="predicted"/>
<organism evidence="1 2">
    <name type="scientific">Marinifilum breve</name>
    <dbReference type="NCBI Taxonomy" id="2184082"/>
    <lineage>
        <taxon>Bacteria</taxon>
        <taxon>Pseudomonadati</taxon>
        <taxon>Bacteroidota</taxon>
        <taxon>Bacteroidia</taxon>
        <taxon>Marinilabiliales</taxon>
        <taxon>Marinifilaceae</taxon>
    </lineage>
</organism>
<dbReference type="EMBL" id="QFLI01000002">
    <property type="protein sequence ID" value="PXY01819.1"/>
    <property type="molecule type" value="Genomic_DNA"/>
</dbReference>
<evidence type="ECO:0000313" key="2">
    <source>
        <dbReference type="Proteomes" id="UP000248079"/>
    </source>
</evidence>
<sequence>MTFSLLLIDELLGYANKISKYLKSLNKEGLQLDAAIAKFEAMLTRALEASNRSKSSDFTSLLHAKDFRRDESYLAFRNFMEACMHRNNETVANAGGTICRIIRGHGWSLHAGGRKNQSAKMASLSKELNSEANQALIEAAGGKDWYAEMLTNNAAYESLTIGFSLLANKKRSHCYLKGRISKLYLIKIF</sequence>
<protein>
    <submittedName>
        <fullName evidence="1">Uncharacterized protein</fullName>
    </submittedName>
</protein>
<keyword evidence="2" id="KW-1185">Reference proteome</keyword>
<comment type="caution">
    <text evidence="1">The sequence shown here is derived from an EMBL/GenBank/DDBJ whole genome shotgun (WGS) entry which is preliminary data.</text>
</comment>
<name>A0A2V3ZZD5_9BACT</name>
<dbReference type="InterPro" id="IPR046228">
    <property type="entry name" value="DUF6261"/>
</dbReference>
<evidence type="ECO:0000313" key="1">
    <source>
        <dbReference type="EMBL" id="PXY01819.1"/>
    </source>
</evidence>
<accession>A0A2V3ZZD5</accession>
<gene>
    <name evidence="1" type="ORF">DF185_03995</name>
</gene>
<dbReference type="AlphaFoldDB" id="A0A2V3ZZD5"/>
<dbReference type="Proteomes" id="UP000248079">
    <property type="component" value="Unassembled WGS sequence"/>
</dbReference>
<reference evidence="1 2" key="1">
    <citation type="submission" date="2018-05" db="EMBL/GenBank/DDBJ databases">
        <title>Marinifilum breve JC075T sp. nov., a marine bacterium isolated from Yongle Blue Hole in the South China Sea.</title>
        <authorList>
            <person name="Fu T."/>
        </authorList>
    </citation>
    <scope>NUCLEOTIDE SEQUENCE [LARGE SCALE GENOMIC DNA]</scope>
    <source>
        <strain evidence="1 2">JC075</strain>
    </source>
</reference>